<evidence type="ECO:0000313" key="2">
    <source>
        <dbReference type="EMBL" id="KAK7080808.1"/>
    </source>
</evidence>
<keyword evidence="1" id="KW-0732">Signal</keyword>
<sequence>MRLILVSSFLALLVLVKAENERDGRIVVAYSTKTAYSITTSVTTIPLTCASTGNPVVCKKRRYRRYKNIILPKSDLTGPDLDASHEEAVAGTGRDFESFMRDTDISNFDKDQDGSNRREGKIAVTVWTTRSSTFTVTSTSINSALTFSVSYFCTFNGANLAPACG</sequence>
<accession>A0AAN8XFY2</accession>
<name>A0AAN8XFY2_HALRR</name>
<evidence type="ECO:0000313" key="3">
    <source>
        <dbReference type="Proteomes" id="UP001381693"/>
    </source>
</evidence>
<feature type="chain" id="PRO_5042869207" evidence="1">
    <location>
        <begin position="19"/>
        <end position="165"/>
    </location>
</feature>
<dbReference type="EMBL" id="JAXCGZ010005783">
    <property type="protein sequence ID" value="KAK7080808.1"/>
    <property type="molecule type" value="Genomic_DNA"/>
</dbReference>
<evidence type="ECO:0000256" key="1">
    <source>
        <dbReference type="SAM" id="SignalP"/>
    </source>
</evidence>
<gene>
    <name evidence="2" type="ORF">SK128_003826</name>
</gene>
<keyword evidence="3" id="KW-1185">Reference proteome</keyword>
<protein>
    <submittedName>
        <fullName evidence="2">Uncharacterized protein</fullName>
    </submittedName>
</protein>
<dbReference type="AlphaFoldDB" id="A0AAN8XFY2"/>
<reference evidence="2 3" key="1">
    <citation type="submission" date="2023-11" db="EMBL/GenBank/DDBJ databases">
        <title>Halocaridina rubra genome assembly.</title>
        <authorList>
            <person name="Smith C."/>
        </authorList>
    </citation>
    <scope>NUCLEOTIDE SEQUENCE [LARGE SCALE GENOMIC DNA]</scope>
    <source>
        <strain evidence="2">EP-1</strain>
        <tissue evidence="2">Whole</tissue>
    </source>
</reference>
<comment type="caution">
    <text evidence="2">The sequence shown here is derived from an EMBL/GenBank/DDBJ whole genome shotgun (WGS) entry which is preliminary data.</text>
</comment>
<feature type="signal peptide" evidence="1">
    <location>
        <begin position="1"/>
        <end position="18"/>
    </location>
</feature>
<dbReference type="Proteomes" id="UP001381693">
    <property type="component" value="Unassembled WGS sequence"/>
</dbReference>
<organism evidence="2 3">
    <name type="scientific">Halocaridina rubra</name>
    <name type="common">Hawaiian red shrimp</name>
    <dbReference type="NCBI Taxonomy" id="373956"/>
    <lineage>
        <taxon>Eukaryota</taxon>
        <taxon>Metazoa</taxon>
        <taxon>Ecdysozoa</taxon>
        <taxon>Arthropoda</taxon>
        <taxon>Crustacea</taxon>
        <taxon>Multicrustacea</taxon>
        <taxon>Malacostraca</taxon>
        <taxon>Eumalacostraca</taxon>
        <taxon>Eucarida</taxon>
        <taxon>Decapoda</taxon>
        <taxon>Pleocyemata</taxon>
        <taxon>Caridea</taxon>
        <taxon>Atyoidea</taxon>
        <taxon>Atyidae</taxon>
        <taxon>Halocaridina</taxon>
    </lineage>
</organism>
<proteinExistence type="predicted"/>